<gene>
    <name evidence="2" type="ORF">HNQ60_002109</name>
</gene>
<sequence length="124" mass="12718">MNPVRRLFAASLATLALAATGAFAADANVTGEWTMTVETQAGTGSPHFSLKQEGTNVTGHYKGQLGEAPVTGTVKGNEVTLKYSVNAQGADLTVTYTGTVEGDTMKGKVSLGEFGDGTFTGKKG</sequence>
<organism evidence="2 3">
    <name type="scientific">Povalibacter uvarum</name>
    <dbReference type="NCBI Taxonomy" id="732238"/>
    <lineage>
        <taxon>Bacteria</taxon>
        <taxon>Pseudomonadati</taxon>
        <taxon>Pseudomonadota</taxon>
        <taxon>Gammaproteobacteria</taxon>
        <taxon>Steroidobacterales</taxon>
        <taxon>Steroidobacteraceae</taxon>
        <taxon>Povalibacter</taxon>
    </lineage>
</organism>
<dbReference type="Proteomes" id="UP000588068">
    <property type="component" value="Unassembled WGS sequence"/>
</dbReference>
<comment type="caution">
    <text evidence="2">The sequence shown here is derived from an EMBL/GenBank/DDBJ whole genome shotgun (WGS) entry which is preliminary data.</text>
</comment>
<dbReference type="AlphaFoldDB" id="A0A841HJ42"/>
<evidence type="ECO:0000256" key="1">
    <source>
        <dbReference type="SAM" id="SignalP"/>
    </source>
</evidence>
<keyword evidence="1" id="KW-0732">Signal</keyword>
<evidence type="ECO:0000313" key="3">
    <source>
        <dbReference type="Proteomes" id="UP000588068"/>
    </source>
</evidence>
<keyword evidence="3" id="KW-1185">Reference proteome</keyword>
<evidence type="ECO:0000313" key="2">
    <source>
        <dbReference type="EMBL" id="MBB6093231.1"/>
    </source>
</evidence>
<protein>
    <submittedName>
        <fullName evidence="2">Uncharacterized protein</fullName>
    </submittedName>
</protein>
<feature type="chain" id="PRO_5032871891" evidence="1">
    <location>
        <begin position="25"/>
        <end position="124"/>
    </location>
</feature>
<proteinExistence type="predicted"/>
<dbReference type="RefSeq" id="WP_184331376.1">
    <property type="nucleotide sequence ID" value="NZ_JACHHZ010000002.1"/>
</dbReference>
<name>A0A841HJ42_9GAMM</name>
<feature type="signal peptide" evidence="1">
    <location>
        <begin position="1"/>
        <end position="24"/>
    </location>
</feature>
<dbReference type="EMBL" id="JACHHZ010000002">
    <property type="protein sequence ID" value="MBB6093231.1"/>
    <property type="molecule type" value="Genomic_DNA"/>
</dbReference>
<accession>A0A841HJ42</accession>
<reference evidence="2 3" key="1">
    <citation type="submission" date="2020-08" db="EMBL/GenBank/DDBJ databases">
        <title>Genomic Encyclopedia of Type Strains, Phase IV (KMG-IV): sequencing the most valuable type-strain genomes for metagenomic binning, comparative biology and taxonomic classification.</title>
        <authorList>
            <person name="Goeker M."/>
        </authorList>
    </citation>
    <scope>NUCLEOTIDE SEQUENCE [LARGE SCALE GENOMIC DNA]</scope>
    <source>
        <strain evidence="2 3">DSM 26723</strain>
    </source>
</reference>